<organism evidence="3 4">
    <name type="scientific">Clostridium gasigenes</name>
    <dbReference type="NCBI Taxonomy" id="94869"/>
    <lineage>
        <taxon>Bacteria</taxon>
        <taxon>Bacillati</taxon>
        <taxon>Bacillota</taxon>
        <taxon>Clostridia</taxon>
        <taxon>Eubacteriales</taxon>
        <taxon>Clostridiaceae</taxon>
        <taxon>Clostridium</taxon>
    </lineage>
</organism>
<proteinExistence type="predicted"/>
<evidence type="ECO:0000313" key="3">
    <source>
        <dbReference type="EMBL" id="MBB6714433.1"/>
    </source>
</evidence>
<evidence type="ECO:0000313" key="4">
    <source>
        <dbReference type="Proteomes" id="UP000585258"/>
    </source>
</evidence>
<dbReference type="RefSeq" id="WP_185164023.1">
    <property type="nucleotide sequence ID" value="NZ_JACKWY010000003.1"/>
</dbReference>
<protein>
    <submittedName>
        <fullName evidence="3">Peptidase S41</fullName>
    </submittedName>
</protein>
<feature type="transmembrane region" description="Helical" evidence="1">
    <location>
        <begin position="9"/>
        <end position="29"/>
    </location>
</feature>
<dbReference type="EMBL" id="JACKWY010000003">
    <property type="protein sequence ID" value="MBB6714433.1"/>
    <property type="molecule type" value="Genomic_DNA"/>
</dbReference>
<dbReference type="Pfam" id="PF03572">
    <property type="entry name" value="Peptidase_S41"/>
    <property type="match status" value="1"/>
</dbReference>
<dbReference type="Proteomes" id="UP000585258">
    <property type="component" value="Unassembled WGS sequence"/>
</dbReference>
<feature type="domain" description="Tail specific protease" evidence="2">
    <location>
        <begin position="261"/>
        <end position="311"/>
    </location>
</feature>
<evidence type="ECO:0000256" key="1">
    <source>
        <dbReference type="SAM" id="Phobius"/>
    </source>
</evidence>
<dbReference type="GO" id="GO:0008236">
    <property type="term" value="F:serine-type peptidase activity"/>
    <property type="evidence" value="ECO:0007669"/>
    <property type="project" value="InterPro"/>
</dbReference>
<gene>
    <name evidence="3" type="ORF">H7E68_06780</name>
</gene>
<reference evidence="3 4" key="1">
    <citation type="submission" date="2020-08" db="EMBL/GenBank/DDBJ databases">
        <title>Clostridia isolated from Swiss meat.</title>
        <authorList>
            <person name="Wambui J."/>
            <person name="Stevens M.J.A."/>
            <person name="Stephan R."/>
        </authorList>
    </citation>
    <scope>NUCLEOTIDE SEQUENCE [LARGE SCALE GENOMIC DNA]</scope>
    <source>
        <strain evidence="3 4">CM001</strain>
    </source>
</reference>
<comment type="caution">
    <text evidence="3">The sequence shown here is derived from an EMBL/GenBank/DDBJ whole genome shotgun (WGS) entry which is preliminary data.</text>
</comment>
<accession>A0A7X0SB63</accession>
<name>A0A7X0SB63_9CLOT</name>
<dbReference type="Gene3D" id="3.90.226.10">
    <property type="entry name" value="2-enoyl-CoA Hydratase, Chain A, domain 1"/>
    <property type="match status" value="1"/>
</dbReference>
<keyword evidence="1" id="KW-1133">Transmembrane helix</keyword>
<dbReference type="SUPFAM" id="SSF52096">
    <property type="entry name" value="ClpP/crotonase"/>
    <property type="match status" value="1"/>
</dbReference>
<evidence type="ECO:0000259" key="2">
    <source>
        <dbReference type="Pfam" id="PF03572"/>
    </source>
</evidence>
<dbReference type="InterPro" id="IPR029045">
    <property type="entry name" value="ClpP/crotonase-like_dom_sf"/>
</dbReference>
<dbReference type="GO" id="GO:0006508">
    <property type="term" value="P:proteolysis"/>
    <property type="evidence" value="ECO:0007669"/>
    <property type="project" value="InterPro"/>
</dbReference>
<dbReference type="AlphaFoldDB" id="A0A7X0SB63"/>
<sequence>MKLKKGGKVIILSVAILIVTGIVIYINLFPRFNRVTKSPISKSGDRNESWKSDIEFVKTELPKKHKNLFFSKSESDFNNDMDSLISKIEEYTDEEIKAELAKVIVTIDDSHTKVDISGSLSYPITFFQFENDIYVSDASLDYKDYWGKKLVAVNGYSIEEIRSKLDPFVSKDNKAITKNQFSNLLRYVEPLKFAGIVKADEAVFTFEGKLNNNVTVKPVETVDYKNVKFLSDDSDLVSNLPLTKQNGKANYWFDYIENDNLLYVKYNSCTEMKDYSFSKFTKDVFEIIDSKNIKKLVIDLRDNGGGNSSIFNPFLSEIVKRENVNKKENLYVIIGRKTFSSATLNAMELRNGTNATLIGESTGGKPNHFGEVKEIHLTNTDIDINYSSNFFKTSSEDTDSVYPDKDIVLKADSFFNGEDDILDYILGLSK</sequence>
<dbReference type="InterPro" id="IPR005151">
    <property type="entry name" value="Tail-specific_protease"/>
</dbReference>
<keyword evidence="1" id="KW-0472">Membrane</keyword>
<keyword evidence="1" id="KW-0812">Transmembrane</keyword>